<keyword evidence="3" id="KW-1185">Reference proteome</keyword>
<accession>A0A4P9WEK6</accession>
<evidence type="ECO:0000313" key="3">
    <source>
        <dbReference type="Proteomes" id="UP000269721"/>
    </source>
</evidence>
<feature type="region of interest" description="Disordered" evidence="1">
    <location>
        <begin position="1"/>
        <end position="42"/>
    </location>
</feature>
<evidence type="ECO:0000313" key="2">
    <source>
        <dbReference type="EMBL" id="RKO91161.1"/>
    </source>
</evidence>
<dbReference type="Proteomes" id="UP000269721">
    <property type="component" value="Unassembled WGS sequence"/>
</dbReference>
<reference evidence="3" key="1">
    <citation type="journal article" date="2018" name="Nat. Microbiol.">
        <title>Leveraging single-cell genomics to expand the fungal tree of life.</title>
        <authorList>
            <person name="Ahrendt S.R."/>
            <person name="Quandt C.A."/>
            <person name="Ciobanu D."/>
            <person name="Clum A."/>
            <person name="Salamov A."/>
            <person name="Andreopoulos B."/>
            <person name="Cheng J.F."/>
            <person name="Woyke T."/>
            <person name="Pelin A."/>
            <person name="Henrissat B."/>
            <person name="Reynolds N.K."/>
            <person name="Benny G.L."/>
            <person name="Smith M.E."/>
            <person name="James T.Y."/>
            <person name="Grigoriev I.V."/>
        </authorList>
    </citation>
    <scope>NUCLEOTIDE SEQUENCE [LARGE SCALE GENOMIC DNA]</scope>
</reference>
<dbReference type="EMBL" id="KZ995202">
    <property type="protein sequence ID" value="RKO91161.1"/>
    <property type="molecule type" value="Genomic_DNA"/>
</dbReference>
<evidence type="ECO:0000256" key="1">
    <source>
        <dbReference type="SAM" id="MobiDB-lite"/>
    </source>
</evidence>
<dbReference type="AlphaFoldDB" id="A0A4P9WEK6"/>
<dbReference type="OrthoDB" id="2183274at2759"/>
<proteinExistence type="predicted"/>
<feature type="compositionally biased region" description="Low complexity" evidence="1">
    <location>
        <begin position="1"/>
        <end position="16"/>
    </location>
</feature>
<gene>
    <name evidence="2" type="ORF">BDK51DRAFT_46009</name>
</gene>
<sequence length="283" mass="31358">MPLVPASAPSATARAPCQSPRSVATATRSPRPPPPSNSAPDAAAFVTAPQNASAPTGANTNRHAMWLEIGRCKSDGVRAIPFDHVFGGLFSLLQADGFKRHGRGMLLCELSCAAEQFCIPKDVGRPVHRRIRSTYVPASGLAALGSRWAQVGPSPGPLGQLLDMVQQFVPRDFPVHRQMFYIVVASPFDLVDKFRLYLMMNWHSMFYRDTMAKNELRHEKQTCLELEEDGTLQPPLGLLVRLRDNRRVASWASCRSRPSMDRSLRIRILFSRSTSHPPSLPPH</sequence>
<name>A0A4P9WEK6_9FUNG</name>
<protein>
    <submittedName>
        <fullName evidence="2">Uncharacterized protein</fullName>
    </submittedName>
</protein>
<organism evidence="2 3">
    <name type="scientific">Blyttiomyces helicus</name>
    <dbReference type="NCBI Taxonomy" id="388810"/>
    <lineage>
        <taxon>Eukaryota</taxon>
        <taxon>Fungi</taxon>
        <taxon>Fungi incertae sedis</taxon>
        <taxon>Chytridiomycota</taxon>
        <taxon>Chytridiomycota incertae sedis</taxon>
        <taxon>Chytridiomycetes</taxon>
        <taxon>Chytridiomycetes incertae sedis</taxon>
        <taxon>Blyttiomyces</taxon>
    </lineage>
</organism>